<dbReference type="EC" id="5.1.1.-" evidence="3"/>
<dbReference type="EMBL" id="JACTNG010000003">
    <property type="protein sequence ID" value="MBO1078867.1"/>
    <property type="molecule type" value="Genomic_DNA"/>
</dbReference>
<gene>
    <name evidence="3" type="ORF">IAI61_07485</name>
</gene>
<keyword evidence="4" id="KW-1185">Reference proteome</keyword>
<dbReference type="Pfam" id="PF01177">
    <property type="entry name" value="Asp_Glu_race"/>
    <property type="match status" value="1"/>
</dbReference>
<dbReference type="InterPro" id="IPR001920">
    <property type="entry name" value="Asp/Glu_race"/>
</dbReference>
<name>A0ABS3KN65_9PROT</name>
<dbReference type="PANTHER" id="PTHR21198:SF7">
    <property type="entry name" value="ASPARTATE-GLUTAMATE RACEMASE FAMILY"/>
    <property type="match status" value="1"/>
</dbReference>
<dbReference type="PANTHER" id="PTHR21198">
    <property type="entry name" value="GLUTAMATE RACEMASE"/>
    <property type="match status" value="1"/>
</dbReference>
<proteinExistence type="inferred from homology"/>
<dbReference type="InterPro" id="IPR004380">
    <property type="entry name" value="Asp_race"/>
</dbReference>
<comment type="caution">
    <text evidence="3">The sequence shown here is derived from an EMBL/GenBank/DDBJ whole genome shotgun (WGS) entry which is preliminary data.</text>
</comment>
<dbReference type="GO" id="GO:0016853">
    <property type="term" value="F:isomerase activity"/>
    <property type="evidence" value="ECO:0007669"/>
    <property type="project" value="UniProtKB-KW"/>
</dbReference>
<protein>
    <submittedName>
        <fullName evidence="3">Amino acid racemase</fullName>
        <ecNumber evidence="3">5.1.1.-</ecNumber>
    </submittedName>
</protein>
<evidence type="ECO:0000256" key="2">
    <source>
        <dbReference type="ARBA" id="ARBA00023235"/>
    </source>
</evidence>
<reference evidence="3 4" key="1">
    <citation type="submission" date="2020-09" db="EMBL/GenBank/DDBJ databases">
        <title>Roseomonas.</title>
        <authorList>
            <person name="Zhu W."/>
        </authorList>
    </citation>
    <scope>NUCLEOTIDE SEQUENCE [LARGE SCALE GENOMIC DNA]</scope>
    <source>
        <strain evidence="3 4">573</strain>
    </source>
</reference>
<dbReference type="InterPro" id="IPR015942">
    <property type="entry name" value="Asp/Glu/hydantoin_racemase"/>
</dbReference>
<evidence type="ECO:0000313" key="4">
    <source>
        <dbReference type="Proteomes" id="UP001518989"/>
    </source>
</evidence>
<keyword evidence="2 3" id="KW-0413">Isomerase</keyword>
<comment type="similarity">
    <text evidence="1">Belongs to the aspartate/glutamate racemases family.</text>
</comment>
<dbReference type="Proteomes" id="UP001518989">
    <property type="component" value="Unassembled WGS sequence"/>
</dbReference>
<accession>A0ABS3KN65</accession>
<sequence length="234" mass="23926">MVDKVLGVLGGMGPLASAQFMLRLTLLTPAGRDQDHIPAVLWSDPRVPDRTLARLHGGESPLPALARGVAGLAAAGAGAIAIPCNTAHGWFDELRATTALPVLHIVDAAAEDLARQGIKGGRIGVMGTAATLAMRLYQDRLEALGYEVIVPGAAEMEALVSPGIARVKANDVAGAYAPLAEAAGILRQRGAAAVVLGCTEIPLGIQAGPHAEIGVPLVDTIDALALAAIRWARG</sequence>
<evidence type="ECO:0000313" key="3">
    <source>
        <dbReference type="EMBL" id="MBO1078867.1"/>
    </source>
</evidence>
<dbReference type="NCBIfam" id="TIGR00035">
    <property type="entry name" value="asp_race"/>
    <property type="match status" value="1"/>
</dbReference>
<dbReference type="RefSeq" id="WP_207416298.1">
    <property type="nucleotide sequence ID" value="NZ_CP061177.1"/>
</dbReference>
<dbReference type="SUPFAM" id="SSF53681">
    <property type="entry name" value="Aspartate/glutamate racemase"/>
    <property type="match status" value="2"/>
</dbReference>
<evidence type="ECO:0000256" key="1">
    <source>
        <dbReference type="ARBA" id="ARBA00007847"/>
    </source>
</evidence>
<organism evidence="3 4">
    <name type="scientific">Roseomonas haemaphysalidis</name>
    <dbReference type="NCBI Taxonomy" id="2768162"/>
    <lineage>
        <taxon>Bacteria</taxon>
        <taxon>Pseudomonadati</taxon>
        <taxon>Pseudomonadota</taxon>
        <taxon>Alphaproteobacteria</taxon>
        <taxon>Acetobacterales</taxon>
        <taxon>Roseomonadaceae</taxon>
        <taxon>Roseomonas</taxon>
    </lineage>
</organism>
<dbReference type="Gene3D" id="3.40.50.1860">
    <property type="match status" value="2"/>
</dbReference>